<dbReference type="RefSeq" id="WP_136402640.1">
    <property type="nucleotide sequence ID" value="NZ_SSNZ01000002.1"/>
</dbReference>
<evidence type="ECO:0000259" key="3">
    <source>
        <dbReference type="Pfam" id="PF18962"/>
    </source>
</evidence>
<evidence type="ECO:0000256" key="2">
    <source>
        <dbReference type="SAM" id="SignalP"/>
    </source>
</evidence>
<dbReference type="InterPro" id="IPR026444">
    <property type="entry name" value="Secre_tail"/>
</dbReference>
<evidence type="ECO:0000313" key="4">
    <source>
        <dbReference type="EMBL" id="THF51656.1"/>
    </source>
</evidence>
<feature type="domain" description="Secretion system C-terminal sorting" evidence="3">
    <location>
        <begin position="514"/>
        <end position="587"/>
    </location>
</feature>
<dbReference type="EMBL" id="SSNZ01000002">
    <property type="protein sequence ID" value="THF51656.1"/>
    <property type="molecule type" value="Genomic_DNA"/>
</dbReference>
<sequence length="589" mass="65945">MRKFYVTFLILLVTHLCISQVNVEVSDLKVNNVVSGNINFNNQDVINVSFKAKLKTFNGDPNNILGNLYVKTKESQNTLFPVQKYIQAVTFTVQYPPFVTQITYNASFEVSVQLNASEYYASGGVLYCEYVNNTTTAFLSTEKSIVGGKKVPATDTGSLTNDICCNQTIRYGDKPNMITGNLVAGQISAGWYSQNGYFSGNQAADVKNTLDPDYMFSTMTFTRLLGNAYPYKRSNEVTITVVQTPIISNTIGTNAVSVSEGVFEIGSDKTVEFYGNISKANLNILNNPAHLPSHFDLFDDVTEYQWQYKNFTHLNKWVNIVGATAVNLTTFTPQYTTYGYKVRRIAKYQGISRVSNEIEIVVRGNTAQNVICCDQVLLSSVSGIQLPEIITGSEYIFNIYDHVDSSDLDSFVSFSILYQWQKQNRSLSWENVDSNGNSKDYLPPSLGRGGNVKYRRVLTLNYKYYAKRPFVNLQNVTKVYYSNEVSLTVSGGIRGRNAKGDSLQNWDVDKQSVVFPNPVATVLSVSNIFEASKSIVTIIDETGREIAIDNNVEKNEDMLSINVSKLPKGVYFLKIENNADIVFKKFIKE</sequence>
<keyword evidence="5" id="KW-1185">Reference proteome</keyword>
<dbReference type="AlphaFoldDB" id="A0A4S4A033"/>
<feature type="signal peptide" evidence="2">
    <location>
        <begin position="1"/>
        <end position="19"/>
    </location>
</feature>
<evidence type="ECO:0000256" key="1">
    <source>
        <dbReference type="ARBA" id="ARBA00022729"/>
    </source>
</evidence>
<accession>A0A4S4A033</accession>
<dbReference type="Gene3D" id="2.60.40.3080">
    <property type="match status" value="1"/>
</dbReference>
<gene>
    <name evidence="4" type="ORF">E6C50_07795</name>
</gene>
<evidence type="ECO:0000313" key="5">
    <source>
        <dbReference type="Proteomes" id="UP000307507"/>
    </source>
</evidence>
<proteinExistence type="predicted"/>
<reference evidence="4 5" key="1">
    <citation type="submission" date="2019-04" db="EMBL/GenBank/DDBJ databases">
        <title>Flavobacterium sp. nov. isolated from construction timber.</title>
        <authorList>
            <person name="Lin S.-Y."/>
            <person name="Chang C.-T."/>
            <person name="Young C.-C."/>
        </authorList>
    </citation>
    <scope>NUCLEOTIDE SEQUENCE [LARGE SCALE GENOMIC DNA]</scope>
    <source>
        <strain evidence="4 5">CC-CTC003</strain>
    </source>
</reference>
<comment type="caution">
    <text evidence="4">The sequence shown here is derived from an EMBL/GenBank/DDBJ whole genome shotgun (WGS) entry which is preliminary data.</text>
</comment>
<protein>
    <submittedName>
        <fullName evidence="4">T9SS type A sorting domain-containing protein</fullName>
    </submittedName>
</protein>
<organism evidence="4 5">
    <name type="scientific">Flavobacterium supellecticarium</name>
    <dbReference type="NCBI Taxonomy" id="2565924"/>
    <lineage>
        <taxon>Bacteria</taxon>
        <taxon>Pseudomonadati</taxon>
        <taxon>Bacteroidota</taxon>
        <taxon>Flavobacteriia</taxon>
        <taxon>Flavobacteriales</taxon>
        <taxon>Flavobacteriaceae</taxon>
        <taxon>Flavobacterium</taxon>
    </lineage>
</organism>
<dbReference type="Proteomes" id="UP000307507">
    <property type="component" value="Unassembled WGS sequence"/>
</dbReference>
<dbReference type="Pfam" id="PF18962">
    <property type="entry name" value="Por_Secre_tail"/>
    <property type="match status" value="1"/>
</dbReference>
<dbReference type="NCBIfam" id="TIGR04183">
    <property type="entry name" value="Por_Secre_tail"/>
    <property type="match status" value="1"/>
</dbReference>
<feature type="chain" id="PRO_5020287421" evidence="2">
    <location>
        <begin position="20"/>
        <end position="589"/>
    </location>
</feature>
<keyword evidence="1 2" id="KW-0732">Signal</keyword>
<name>A0A4S4A033_9FLAO</name>
<dbReference type="OrthoDB" id="1345775at2"/>